<gene>
    <name evidence="2" type="ORF">F503_00359</name>
</gene>
<feature type="region of interest" description="Disordered" evidence="1">
    <location>
        <begin position="27"/>
        <end position="63"/>
    </location>
</feature>
<sequence length="124" mass="12986">MPINGSASQGPSFRLSVCTGDRLAIEGSAAENGRPDGRPDGRPLQGALTIDRDSRHRNTLSESGAAHGRLVVLTFKESLESSESSVSPGPLEANQARTCSVEPRAVERTAALARATPDPQHAAE</sequence>
<protein>
    <submittedName>
        <fullName evidence="2">Uncharacterized protein</fullName>
    </submittedName>
</protein>
<keyword evidence="3" id="KW-1185">Reference proteome</keyword>
<evidence type="ECO:0000313" key="2">
    <source>
        <dbReference type="EMBL" id="EPE07637.1"/>
    </source>
</evidence>
<evidence type="ECO:0000256" key="1">
    <source>
        <dbReference type="SAM" id="MobiDB-lite"/>
    </source>
</evidence>
<name>S3C4B2_OPHP1</name>
<dbReference type="AlphaFoldDB" id="S3C4B2"/>
<dbReference type="EMBL" id="KE148150">
    <property type="protein sequence ID" value="EPE07637.1"/>
    <property type="molecule type" value="Genomic_DNA"/>
</dbReference>
<proteinExistence type="predicted"/>
<dbReference type="Proteomes" id="UP000016923">
    <property type="component" value="Unassembled WGS sequence"/>
</dbReference>
<reference evidence="2 3" key="1">
    <citation type="journal article" date="2013" name="BMC Genomics">
        <title>The genome and transcriptome of the pine saprophyte Ophiostoma piceae, and a comparison with the bark beetle-associated pine pathogen Grosmannia clavigera.</title>
        <authorList>
            <person name="Haridas S."/>
            <person name="Wang Y."/>
            <person name="Lim L."/>
            <person name="Massoumi Alamouti S."/>
            <person name="Jackman S."/>
            <person name="Docking R."/>
            <person name="Robertson G."/>
            <person name="Birol I."/>
            <person name="Bohlmann J."/>
            <person name="Breuil C."/>
        </authorList>
    </citation>
    <scope>NUCLEOTIDE SEQUENCE [LARGE SCALE GENOMIC DNA]</scope>
    <source>
        <strain evidence="2 3">UAMH 11346</strain>
    </source>
</reference>
<organism evidence="2 3">
    <name type="scientific">Ophiostoma piceae (strain UAMH 11346)</name>
    <name type="common">Sap stain fungus</name>
    <dbReference type="NCBI Taxonomy" id="1262450"/>
    <lineage>
        <taxon>Eukaryota</taxon>
        <taxon>Fungi</taxon>
        <taxon>Dikarya</taxon>
        <taxon>Ascomycota</taxon>
        <taxon>Pezizomycotina</taxon>
        <taxon>Sordariomycetes</taxon>
        <taxon>Sordariomycetidae</taxon>
        <taxon>Ophiostomatales</taxon>
        <taxon>Ophiostomataceae</taxon>
        <taxon>Ophiostoma</taxon>
    </lineage>
</organism>
<dbReference type="HOGENOM" id="CLU_2004574_0_0_1"/>
<dbReference type="VEuPathDB" id="FungiDB:F503_00359"/>
<accession>S3C4B2</accession>
<evidence type="ECO:0000313" key="3">
    <source>
        <dbReference type="Proteomes" id="UP000016923"/>
    </source>
</evidence>
<feature type="region of interest" description="Disordered" evidence="1">
    <location>
        <begin position="80"/>
        <end position="102"/>
    </location>
</feature>